<protein>
    <recommendedName>
        <fullName evidence="11">Histidinol-phosphate aminotransferase</fullName>
        <ecNumber evidence="11">2.6.1.9</ecNumber>
    </recommendedName>
    <alternativeName>
        <fullName evidence="11">Imidazole acetol-phosphate transaminase</fullName>
    </alternativeName>
</protein>
<keyword evidence="7 11" id="KW-0808">Transferase</keyword>
<feature type="modified residue" description="N6-(pyridoxal phosphate)lysine" evidence="11">
    <location>
        <position position="234"/>
    </location>
</feature>
<dbReference type="InterPro" id="IPR015424">
    <property type="entry name" value="PyrdxlP-dep_Trfase"/>
</dbReference>
<keyword evidence="6 11" id="KW-0028">Amino-acid biosynthesis</keyword>
<dbReference type="GO" id="GO:0000105">
    <property type="term" value="P:L-histidine biosynthetic process"/>
    <property type="evidence" value="ECO:0007669"/>
    <property type="project" value="UniProtKB-UniRule"/>
</dbReference>
<dbReference type="Proteomes" id="UP000476064">
    <property type="component" value="Chromosome"/>
</dbReference>
<evidence type="ECO:0000256" key="3">
    <source>
        <dbReference type="ARBA" id="ARBA00007970"/>
    </source>
</evidence>
<dbReference type="AlphaFoldDB" id="A0A6C0G598"/>
<reference evidence="13 14" key="1">
    <citation type="submission" date="2020-01" db="EMBL/GenBank/DDBJ databases">
        <title>Paenibacillus sp. nov., isolated from tomato rhizosphere.</title>
        <authorList>
            <person name="Weon H.-Y."/>
            <person name="Lee S.A."/>
        </authorList>
    </citation>
    <scope>NUCLEOTIDE SEQUENCE [LARGE SCALE GENOMIC DNA]</scope>
    <source>
        <strain evidence="13 14">12200R-189</strain>
    </source>
</reference>
<comment type="subunit">
    <text evidence="4 11">Homodimer.</text>
</comment>
<dbReference type="Gene3D" id="3.90.1150.10">
    <property type="entry name" value="Aspartate Aminotransferase, domain 1"/>
    <property type="match status" value="1"/>
</dbReference>
<dbReference type="InterPro" id="IPR015422">
    <property type="entry name" value="PyrdxlP-dep_Trfase_small"/>
</dbReference>
<dbReference type="InterPro" id="IPR050106">
    <property type="entry name" value="HistidinolP_aminotransfase"/>
</dbReference>
<organism evidence="13 14">
    <name type="scientific">Paenibacillus lycopersici</name>
    <dbReference type="NCBI Taxonomy" id="2704462"/>
    <lineage>
        <taxon>Bacteria</taxon>
        <taxon>Bacillati</taxon>
        <taxon>Bacillota</taxon>
        <taxon>Bacilli</taxon>
        <taxon>Bacillales</taxon>
        <taxon>Paenibacillaceae</taxon>
        <taxon>Paenibacillus</taxon>
    </lineage>
</organism>
<keyword evidence="8 11" id="KW-0663">Pyridoxal phosphate</keyword>
<dbReference type="PANTHER" id="PTHR43643">
    <property type="entry name" value="HISTIDINOL-PHOSPHATE AMINOTRANSFERASE 2"/>
    <property type="match status" value="1"/>
</dbReference>
<name>A0A6C0G598_9BACL</name>
<dbReference type="PANTHER" id="PTHR43643:SF6">
    <property type="entry name" value="HISTIDINOL-PHOSPHATE AMINOTRANSFERASE"/>
    <property type="match status" value="1"/>
</dbReference>
<dbReference type="InterPro" id="IPR005861">
    <property type="entry name" value="HisP_aminotrans"/>
</dbReference>
<evidence type="ECO:0000256" key="11">
    <source>
        <dbReference type="HAMAP-Rule" id="MF_01023"/>
    </source>
</evidence>
<dbReference type="GO" id="GO:0030170">
    <property type="term" value="F:pyridoxal phosphate binding"/>
    <property type="evidence" value="ECO:0007669"/>
    <property type="project" value="InterPro"/>
</dbReference>
<gene>
    <name evidence="11" type="primary">hisC</name>
    <name evidence="13" type="ORF">GXP70_20865</name>
</gene>
<dbReference type="EMBL" id="CP048209">
    <property type="protein sequence ID" value="QHT62190.1"/>
    <property type="molecule type" value="Genomic_DNA"/>
</dbReference>
<dbReference type="InterPro" id="IPR004839">
    <property type="entry name" value="Aminotransferase_I/II_large"/>
</dbReference>
<dbReference type="CDD" id="cd00609">
    <property type="entry name" value="AAT_like"/>
    <property type="match status" value="1"/>
</dbReference>
<comment type="cofactor">
    <cofactor evidence="1 11">
        <name>pyridoxal 5'-phosphate</name>
        <dbReference type="ChEBI" id="CHEBI:597326"/>
    </cofactor>
</comment>
<proteinExistence type="inferred from homology"/>
<dbReference type="GO" id="GO:0004400">
    <property type="term" value="F:histidinol-phosphate transaminase activity"/>
    <property type="evidence" value="ECO:0007669"/>
    <property type="project" value="UniProtKB-UniRule"/>
</dbReference>
<keyword evidence="9 11" id="KW-0368">Histidine biosynthesis</keyword>
<evidence type="ECO:0000256" key="7">
    <source>
        <dbReference type="ARBA" id="ARBA00022679"/>
    </source>
</evidence>
<dbReference type="Gene3D" id="3.40.640.10">
    <property type="entry name" value="Type I PLP-dependent aspartate aminotransferase-like (Major domain)"/>
    <property type="match status" value="1"/>
</dbReference>
<evidence type="ECO:0000256" key="10">
    <source>
        <dbReference type="ARBA" id="ARBA00047481"/>
    </source>
</evidence>
<evidence type="ECO:0000256" key="4">
    <source>
        <dbReference type="ARBA" id="ARBA00011738"/>
    </source>
</evidence>
<evidence type="ECO:0000256" key="5">
    <source>
        <dbReference type="ARBA" id="ARBA00022576"/>
    </source>
</evidence>
<evidence type="ECO:0000256" key="2">
    <source>
        <dbReference type="ARBA" id="ARBA00005011"/>
    </source>
</evidence>
<evidence type="ECO:0000313" key="13">
    <source>
        <dbReference type="EMBL" id="QHT62190.1"/>
    </source>
</evidence>
<dbReference type="InterPro" id="IPR015421">
    <property type="entry name" value="PyrdxlP-dep_Trfase_major"/>
</dbReference>
<dbReference type="HAMAP" id="MF_01023">
    <property type="entry name" value="HisC_aminotrans_2"/>
    <property type="match status" value="1"/>
</dbReference>
<evidence type="ECO:0000256" key="8">
    <source>
        <dbReference type="ARBA" id="ARBA00022898"/>
    </source>
</evidence>
<dbReference type="EC" id="2.6.1.9" evidence="11"/>
<evidence type="ECO:0000256" key="1">
    <source>
        <dbReference type="ARBA" id="ARBA00001933"/>
    </source>
</evidence>
<comment type="similarity">
    <text evidence="3 11">Belongs to the class-II pyridoxal-phosphate-dependent aminotransferase family. Histidinol-phosphate aminotransferase subfamily.</text>
</comment>
<dbReference type="Pfam" id="PF00155">
    <property type="entry name" value="Aminotran_1_2"/>
    <property type="match status" value="1"/>
</dbReference>
<dbReference type="KEGG" id="plyc:GXP70_20865"/>
<feature type="domain" description="Aminotransferase class I/classII large" evidence="12">
    <location>
        <begin position="42"/>
        <end position="367"/>
    </location>
</feature>
<sequence length="371" mass="41098">MTQIGENTALHVKARQALDTIKPYTPGKPIWEVQQEYGLDRVVKLASNENSLGPSPKALEAIQARLGELHRYPDGLSSNLVNALAQEFGLASDNFVVTNGGDELIVLISQAYLEKGDEIIVPDPTFSEYAFGANLMESPIVKVPLRDGFRYAAEDLLAAVTEKTKIVYLCSPNNPTGTYLPEAELRSFLDRLPERVLVVIDVAYKHYVTADDYSDGIALVREGYPVIALHTFSKIYGLAGIRVGFGAAPSAVIRTLLKVKEPFNVNALAEAAATAALHDEAHIGASRRMNEEGREQLYAGFRKLSMPYTESMANFVLVEIGEQAERIYQQLLERGIIVRYAKSWGFPNHFRVSVGTHEENEIFLKALEELR</sequence>
<accession>A0A6C0G598</accession>
<comment type="catalytic activity">
    <reaction evidence="10 11">
        <text>L-histidinol phosphate + 2-oxoglutarate = 3-(imidazol-4-yl)-2-oxopropyl phosphate + L-glutamate</text>
        <dbReference type="Rhea" id="RHEA:23744"/>
        <dbReference type="ChEBI" id="CHEBI:16810"/>
        <dbReference type="ChEBI" id="CHEBI:29985"/>
        <dbReference type="ChEBI" id="CHEBI:57766"/>
        <dbReference type="ChEBI" id="CHEBI:57980"/>
        <dbReference type="EC" id="2.6.1.9"/>
    </reaction>
</comment>
<keyword evidence="14" id="KW-1185">Reference proteome</keyword>
<evidence type="ECO:0000256" key="9">
    <source>
        <dbReference type="ARBA" id="ARBA00023102"/>
    </source>
</evidence>
<comment type="pathway">
    <text evidence="2 11">Amino-acid biosynthesis; L-histidine biosynthesis; L-histidine from 5-phospho-alpha-D-ribose 1-diphosphate: step 7/9.</text>
</comment>
<dbReference type="SUPFAM" id="SSF53383">
    <property type="entry name" value="PLP-dependent transferases"/>
    <property type="match status" value="1"/>
</dbReference>
<evidence type="ECO:0000313" key="14">
    <source>
        <dbReference type="Proteomes" id="UP000476064"/>
    </source>
</evidence>
<evidence type="ECO:0000256" key="6">
    <source>
        <dbReference type="ARBA" id="ARBA00022605"/>
    </source>
</evidence>
<dbReference type="NCBIfam" id="TIGR01141">
    <property type="entry name" value="hisC"/>
    <property type="match status" value="1"/>
</dbReference>
<keyword evidence="5 11" id="KW-0032">Aminotransferase</keyword>
<dbReference type="RefSeq" id="WP_162358624.1">
    <property type="nucleotide sequence ID" value="NZ_CP048209.1"/>
</dbReference>
<dbReference type="UniPathway" id="UPA00031">
    <property type="reaction ID" value="UER00012"/>
</dbReference>
<evidence type="ECO:0000259" key="12">
    <source>
        <dbReference type="Pfam" id="PF00155"/>
    </source>
</evidence>